<reference evidence="1" key="1">
    <citation type="journal article" date="2014" name="Front. Microbiol.">
        <title>High frequency of phylogenetically diverse reductive dehalogenase-homologous genes in deep subseafloor sedimentary metagenomes.</title>
        <authorList>
            <person name="Kawai M."/>
            <person name="Futagami T."/>
            <person name="Toyoda A."/>
            <person name="Takaki Y."/>
            <person name="Nishi S."/>
            <person name="Hori S."/>
            <person name="Arai W."/>
            <person name="Tsubouchi T."/>
            <person name="Morono Y."/>
            <person name="Uchiyama I."/>
            <person name="Ito T."/>
            <person name="Fujiyama A."/>
            <person name="Inagaki F."/>
            <person name="Takami H."/>
        </authorList>
    </citation>
    <scope>NUCLEOTIDE SEQUENCE</scope>
    <source>
        <strain evidence="1">Expedition CK06-06</strain>
    </source>
</reference>
<name>X1UGR9_9ZZZZ</name>
<proteinExistence type="predicted"/>
<dbReference type="EMBL" id="BARW01033936">
    <property type="protein sequence ID" value="GAJ02782.1"/>
    <property type="molecule type" value="Genomic_DNA"/>
</dbReference>
<sequence>MRKALLRQSLVNFKLRGFTMARTRPDANNPDNVFALLQRLGFRIEYTRLWYKKVLRDEKEEADE</sequence>
<evidence type="ECO:0000313" key="1">
    <source>
        <dbReference type="EMBL" id="GAJ02782.1"/>
    </source>
</evidence>
<dbReference type="AlphaFoldDB" id="X1UGR9"/>
<comment type="caution">
    <text evidence="1">The sequence shown here is derived from an EMBL/GenBank/DDBJ whole genome shotgun (WGS) entry which is preliminary data.</text>
</comment>
<organism evidence="1">
    <name type="scientific">marine sediment metagenome</name>
    <dbReference type="NCBI Taxonomy" id="412755"/>
    <lineage>
        <taxon>unclassified sequences</taxon>
        <taxon>metagenomes</taxon>
        <taxon>ecological metagenomes</taxon>
    </lineage>
</organism>
<accession>X1UGR9</accession>
<protein>
    <submittedName>
        <fullName evidence="1">Uncharacterized protein</fullName>
    </submittedName>
</protein>
<gene>
    <name evidence="1" type="ORF">S12H4_53326</name>
</gene>
<dbReference type="Gene3D" id="3.40.630.30">
    <property type="match status" value="1"/>
</dbReference>